<evidence type="ECO:0000313" key="8">
    <source>
        <dbReference type="Proteomes" id="UP000000245"/>
    </source>
</evidence>
<keyword evidence="5" id="KW-0443">Lipid metabolism</keyword>
<evidence type="ECO:0000256" key="2">
    <source>
        <dbReference type="ARBA" id="ARBA00022603"/>
    </source>
</evidence>
<keyword evidence="3 7" id="KW-0808">Transferase</keyword>
<dbReference type="Gene3D" id="3.40.50.150">
    <property type="entry name" value="Vaccinia Virus protein VP39"/>
    <property type="match status" value="1"/>
</dbReference>
<dbReference type="STRING" id="349163.Acry_1618"/>
<dbReference type="PANTHER" id="PTHR43667:SF2">
    <property type="entry name" value="FATTY ACID C-METHYL TRANSFERASE"/>
    <property type="match status" value="1"/>
</dbReference>
<dbReference type="SUPFAM" id="SSF53335">
    <property type="entry name" value="S-adenosyl-L-methionine-dependent methyltransferases"/>
    <property type="match status" value="1"/>
</dbReference>
<dbReference type="InterPro" id="IPR003333">
    <property type="entry name" value="CMAS"/>
</dbReference>
<dbReference type="Proteomes" id="UP000000245">
    <property type="component" value="Chromosome"/>
</dbReference>
<dbReference type="GO" id="GO:0008825">
    <property type="term" value="F:cyclopropane-fatty-acyl-phospholipid synthase activity"/>
    <property type="evidence" value="ECO:0007669"/>
    <property type="project" value="UniProtKB-EC"/>
</dbReference>
<organism evidence="7 8">
    <name type="scientific">Acidiphilium cryptum (strain JF-5)</name>
    <dbReference type="NCBI Taxonomy" id="349163"/>
    <lineage>
        <taxon>Bacteria</taxon>
        <taxon>Pseudomonadati</taxon>
        <taxon>Pseudomonadota</taxon>
        <taxon>Alphaproteobacteria</taxon>
        <taxon>Acetobacterales</taxon>
        <taxon>Acidocellaceae</taxon>
        <taxon>Acidiphilium</taxon>
    </lineage>
</organism>
<evidence type="ECO:0000256" key="4">
    <source>
        <dbReference type="ARBA" id="ARBA00022691"/>
    </source>
</evidence>
<feature type="active site" evidence="6">
    <location>
        <position position="386"/>
    </location>
</feature>
<dbReference type="eggNOG" id="COG2230">
    <property type="taxonomic scope" value="Bacteria"/>
</dbReference>
<reference evidence="7 8" key="1">
    <citation type="submission" date="2007-05" db="EMBL/GenBank/DDBJ databases">
        <title>Complete sequence of chromosome of Acidiphilium cryptum JF-5.</title>
        <authorList>
            <consortium name="US DOE Joint Genome Institute"/>
            <person name="Copeland A."/>
            <person name="Lucas S."/>
            <person name="Lapidus A."/>
            <person name="Barry K."/>
            <person name="Detter J.C."/>
            <person name="Glavina del Rio T."/>
            <person name="Hammon N."/>
            <person name="Israni S."/>
            <person name="Dalin E."/>
            <person name="Tice H."/>
            <person name="Pitluck S."/>
            <person name="Sims D."/>
            <person name="Brettin T."/>
            <person name="Bruce D."/>
            <person name="Han C."/>
            <person name="Schmutz J."/>
            <person name="Larimer F."/>
            <person name="Land M."/>
            <person name="Hauser L."/>
            <person name="Kyrpides N."/>
            <person name="Kim E."/>
            <person name="Magnuson T."/>
            <person name="Richardson P."/>
        </authorList>
    </citation>
    <scope>NUCLEOTIDE SEQUENCE [LARGE SCALE GENOMIC DNA]</scope>
    <source>
        <strain evidence="7 8">JF-5</strain>
    </source>
</reference>
<accession>A5FYZ2</accession>
<dbReference type="RefSeq" id="WP_011942375.1">
    <property type="nucleotide sequence ID" value="NC_009484.1"/>
</dbReference>
<keyword evidence="2 7" id="KW-0489">Methyltransferase</keyword>
<dbReference type="HOGENOM" id="CLU_026434_0_2_5"/>
<evidence type="ECO:0000256" key="3">
    <source>
        <dbReference type="ARBA" id="ARBA00022679"/>
    </source>
</evidence>
<gene>
    <name evidence="7" type="ordered locus">Acry_1618</name>
</gene>
<dbReference type="PANTHER" id="PTHR43667">
    <property type="entry name" value="CYCLOPROPANE-FATTY-ACYL-PHOSPHOLIPID SYNTHASE"/>
    <property type="match status" value="1"/>
</dbReference>
<dbReference type="InterPro" id="IPR029063">
    <property type="entry name" value="SAM-dependent_MTases_sf"/>
</dbReference>
<proteinExistence type="inferred from homology"/>
<dbReference type="GO" id="GO:0008610">
    <property type="term" value="P:lipid biosynthetic process"/>
    <property type="evidence" value="ECO:0007669"/>
    <property type="project" value="InterPro"/>
</dbReference>
<dbReference type="KEGG" id="acr:Acry_1618"/>
<dbReference type="CDD" id="cd02440">
    <property type="entry name" value="AdoMet_MTases"/>
    <property type="match status" value="1"/>
</dbReference>
<dbReference type="GO" id="GO:0032259">
    <property type="term" value="P:methylation"/>
    <property type="evidence" value="ECO:0007669"/>
    <property type="project" value="UniProtKB-KW"/>
</dbReference>
<dbReference type="InterPro" id="IPR050723">
    <property type="entry name" value="CFA/CMAS"/>
</dbReference>
<evidence type="ECO:0000256" key="5">
    <source>
        <dbReference type="ARBA" id="ARBA00023098"/>
    </source>
</evidence>
<comment type="similarity">
    <text evidence="1">Belongs to the CFA/CMAS family.</text>
</comment>
<keyword evidence="8" id="KW-1185">Reference proteome</keyword>
<keyword evidence="4" id="KW-0949">S-adenosyl-L-methionine</keyword>
<dbReference type="AlphaFoldDB" id="A5FYZ2"/>
<evidence type="ECO:0000256" key="1">
    <source>
        <dbReference type="ARBA" id="ARBA00010815"/>
    </source>
</evidence>
<dbReference type="PIRSF" id="PIRSF003085">
    <property type="entry name" value="CMAS"/>
    <property type="match status" value="1"/>
</dbReference>
<sequence length="405" mass="45313">MTDATALSAPPLPRDRRLRLGLGIARMIRVGTLEVVLPDGSVHHFAGAAHGPAATMIVRDARMIARLAFGGSLGLAEAYLDGWWDSPRLIDVLRLGTLNEESWEDMLRGKLWARAASFLAHRLRPNTRRGARRNISEHYDLGNDFYAAWLDPSMTYSAALFAPGQAGLQPAQDAKYHRLCRALGLEPGMRVLEVGCGWGGFAEIAARDYGAHVTAITLSREQLAYARARIAAAGLGGQVEFRLQDYRDVPETFDRIASIEMFEAVGEPFWPAYFAALRDRLAPGGLAALQVITIADRYFEEYRRKADFIQRYVFPGGMLPSPTRLRAEIARAGFALRDAFHFGQDYAETLARWQDAFQSAWPRIARMSPQYDGRFKRLWEFYLAYCEAGFRAGWTDVGQFLIARG</sequence>
<dbReference type="EC" id="2.1.1.79" evidence="7"/>
<evidence type="ECO:0000256" key="6">
    <source>
        <dbReference type="PIRSR" id="PIRSR003085-1"/>
    </source>
</evidence>
<evidence type="ECO:0000313" key="7">
    <source>
        <dbReference type="EMBL" id="ABQ30824.1"/>
    </source>
</evidence>
<dbReference type="EMBL" id="CP000697">
    <property type="protein sequence ID" value="ABQ30824.1"/>
    <property type="molecule type" value="Genomic_DNA"/>
</dbReference>
<protein>
    <submittedName>
        <fullName evidence="7">Cyclopropane-fatty-acyl-phospholipid synthase</fullName>
        <ecNumber evidence="7">2.1.1.79</ecNumber>
    </submittedName>
</protein>
<name>A5FYZ2_ACICJ</name>
<dbReference type="Pfam" id="PF02353">
    <property type="entry name" value="CMAS"/>
    <property type="match status" value="1"/>
</dbReference>